<sequence>MWQLPASAFSTQHTSLPQYPTFSSLPRQTLPQPHILPHPHPSDMTYTTKDTHMADKMEMIRRLATLETELRIEREQHALAQQCISYMARQLVAQNQRSATPYPREETNFHSIRLERYDCAAEPRIQPEIEQRAELRSDGQTGDVGKQKADTEDLLTQTDEEMPVDSVHSPSLVPFKTRPVPAGPRTEQTFRTKCLAFLKRDEVTQKPVDVSKDTDTEGTLFTFENSGDLCSEDPRPSDGRNAQPLPVLGAQDGRRHEQFLTLKSLSNRYQDSKIADNGIFASNWATAEKKIIEPEVQEDLMQFPEADEEFENTVVEEPEVLMKEQLEEANQKHAAELRKNQALVMYDPAPSDDAFRTVLVTDIPKDVLEADVMRMVSGGIIVKVQSMDTTWITKGKTMMITFLDGKDASNFLRSVKDKVEPRFSLLKSPSYPVHGWVFDDIVYNGVTRCLAIHGLGGDITMAALCAATRQRGLKCDSVLNASRDEQGVCHLEFTSVAAALSGVWMLQDNLFRRFTRIIHEADPCDCKIPDMKAEEGMEEEREVDISEDGEVEELGDETEVESETQAGAESESKTLDADERDADGWPVGGLDYD</sequence>
<feature type="region of interest" description="Disordered" evidence="1">
    <location>
        <begin position="535"/>
        <end position="593"/>
    </location>
</feature>
<feature type="compositionally biased region" description="Polar residues" evidence="1">
    <location>
        <begin position="15"/>
        <end position="29"/>
    </location>
</feature>
<feature type="region of interest" description="Disordered" evidence="1">
    <location>
        <begin position="219"/>
        <end position="248"/>
    </location>
</feature>
<dbReference type="AlphaFoldDB" id="A0A074VLC3"/>
<feature type="region of interest" description="Disordered" evidence="1">
    <location>
        <begin position="15"/>
        <end position="48"/>
    </location>
</feature>
<dbReference type="Proteomes" id="UP000030672">
    <property type="component" value="Unassembled WGS sequence"/>
</dbReference>
<feature type="region of interest" description="Disordered" evidence="1">
    <location>
        <begin position="161"/>
        <end position="185"/>
    </location>
</feature>
<accession>A0A074VLC3</accession>
<dbReference type="EMBL" id="KL584855">
    <property type="protein sequence ID" value="KEQ58457.1"/>
    <property type="molecule type" value="Genomic_DNA"/>
</dbReference>
<reference evidence="2 3" key="1">
    <citation type="journal article" date="2014" name="BMC Genomics">
        <title>Genome sequencing of four Aureobasidium pullulans varieties: biotechnological potential, stress tolerance, and description of new species.</title>
        <authorList>
            <person name="Gostin Ar C."/>
            <person name="Ohm R.A."/>
            <person name="Kogej T."/>
            <person name="Sonjak S."/>
            <person name="Turk M."/>
            <person name="Zajc J."/>
            <person name="Zalar P."/>
            <person name="Grube M."/>
            <person name="Sun H."/>
            <person name="Han J."/>
            <person name="Sharma A."/>
            <person name="Chiniquy J."/>
            <person name="Ngan C.Y."/>
            <person name="Lipzen A."/>
            <person name="Barry K."/>
            <person name="Grigoriev I.V."/>
            <person name="Gunde-Cimerman N."/>
        </authorList>
    </citation>
    <scope>NUCLEOTIDE SEQUENCE [LARGE SCALE GENOMIC DNA]</scope>
    <source>
        <strain evidence="2 3">CBS 110374</strain>
    </source>
</reference>
<feature type="compositionally biased region" description="Acidic residues" evidence="1">
    <location>
        <begin position="536"/>
        <end position="562"/>
    </location>
</feature>
<protein>
    <submittedName>
        <fullName evidence="2">Uncharacterized protein</fullName>
    </submittedName>
</protein>
<evidence type="ECO:0000313" key="3">
    <source>
        <dbReference type="Proteomes" id="UP000030672"/>
    </source>
</evidence>
<gene>
    <name evidence="2" type="ORF">M437DRAFT_88604</name>
</gene>
<evidence type="ECO:0000313" key="2">
    <source>
        <dbReference type="EMBL" id="KEQ58457.1"/>
    </source>
</evidence>
<name>A0A074VLC3_AURM1</name>
<evidence type="ECO:0000256" key="1">
    <source>
        <dbReference type="SAM" id="MobiDB-lite"/>
    </source>
</evidence>
<organism evidence="2 3">
    <name type="scientific">Aureobasidium melanogenum (strain CBS 110374)</name>
    <name type="common">Aureobasidium pullulans var. melanogenum</name>
    <dbReference type="NCBI Taxonomy" id="1043003"/>
    <lineage>
        <taxon>Eukaryota</taxon>
        <taxon>Fungi</taxon>
        <taxon>Dikarya</taxon>
        <taxon>Ascomycota</taxon>
        <taxon>Pezizomycotina</taxon>
        <taxon>Dothideomycetes</taxon>
        <taxon>Dothideomycetidae</taxon>
        <taxon>Dothideales</taxon>
        <taxon>Saccotheciaceae</taxon>
        <taxon>Aureobasidium</taxon>
    </lineage>
</organism>
<proteinExistence type="predicted"/>
<dbReference type="HOGENOM" id="CLU_495177_0_0_1"/>
<dbReference type="RefSeq" id="XP_040875480.1">
    <property type="nucleotide sequence ID" value="XM_041028872.1"/>
</dbReference>
<keyword evidence="3" id="KW-1185">Reference proteome</keyword>
<dbReference type="GeneID" id="63922245"/>